<feature type="transmembrane region" description="Helical" evidence="1">
    <location>
        <begin position="283"/>
        <end position="300"/>
    </location>
</feature>
<feature type="transmembrane region" description="Helical" evidence="1">
    <location>
        <begin position="52"/>
        <end position="78"/>
    </location>
</feature>
<sequence length="725" mass="78597">MRLLALICLVYAFVTCVPGYLALRALGLPRAWSACGAPLLGVSVINLLGTVYSLAGVVCSPASVLAPAVAVPAIVLTAERLAGRKGARGPLAEAHLAKISLVDVLAYLVMGLVAGYFFFVGRLPWADYLIQLSDVPFHLNAIQSFAQSGRFSSLGVSFYLAVQDAAINPVPGAGFYPAGYHALCALVLQMTGVDTGYVVNAANYFFTSLVYPLAMLPLMVALFPDSPRTVHAGALACVSFVAFPWLLLIFGGVYPNLAGFCTIPFPIALFVAFLARDRGRGEAARLIAAFLLSLVGQVLLHPNTVFTAVVILVPFCIALIWRRAHEGRPGRGATPRAALGIAAFMLVVLAGWYAFWRLPAFHGLFEFERGAFTTPFQGLVDIVGLSYSFMGSYDYAIQAPLAAFVIVGAVRCLYSERLRWLPFSYLATCAIVFMGAVMSGGLRNFVCGVWYTDPNRLAAMAVLAAVPLAAFGIEWAFGLLLAGVEHYNAWRAHRTHARVVTVACVVLYAFLTFSNNLILPGSFHSQDEAIQDSGILRNSDDVQEYVMLEQQSPSVHTPFGDFRDHFDRTCQSNVPIALNEQEFLKEVQQVVGPEDLVINNPIDGSYFAYGYTGLRCYYRKIDGFRDLGARPGDSPDDSSETQESFLIRTRLRDIATDEQVREAVAATGARYVLVMSTVNSEGSFIGGRGGYKPESFSGITSITRETPGFTLVLAQGDLALYRIDK</sequence>
<accession>A0ABU7R8W0</accession>
<evidence type="ECO:0000313" key="3">
    <source>
        <dbReference type="Proteomes" id="UP001332931"/>
    </source>
</evidence>
<dbReference type="EMBL" id="JAZGJQ010000002">
    <property type="protein sequence ID" value="MEE6147016.1"/>
    <property type="molecule type" value="Genomic_DNA"/>
</dbReference>
<feature type="transmembrane region" description="Helical" evidence="1">
    <location>
        <begin position="99"/>
        <end position="119"/>
    </location>
</feature>
<feature type="transmembrane region" description="Helical" evidence="1">
    <location>
        <begin position="306"/>
        <end position="324"/>
    </location>
</feature>
<feature type="transmembrane region" description="Helical" evidence="1">
    <location>
        <begin position="230"/>
        <end position="251"/>
    </location>
</feature>
<dbReference type="Proteomes" id="UP001332931">
    <property type="component" value="Unassembled WGS sequence"/>
</dbReference>
<dbReference type="RefSeq" id="WP_330957781.1">
    <property type="nucleotide sequence ID" value="NZ_JAZGJQ010000002.1"/>
</dbReference>
<reference evidence="2 3" key="1">
    <citation type="submission" date="2024-01" db="EMBL/GenBank/DDBJ databases">
        <title>Description of Olsenella sp. nov., isolated from pig feces.</title>
        <authorList>
            <person name="Chang Y.-H."/>
        </authorList>
    </citation>
    <scope>NUCLEOTIDE SEQUENCE [LARGE SCALE GENOMIC DNA]</scope>
    <source>
        <strain evidence="2 3">YH-ols2223</strain>
    </source>
</reference>
<proteinExistence type="predicted"/>
<comment type="caution">
    <text evidence="2">The sequence shown here is derived from an EMBL/GenBank/DDBJ whole genome shotgun (WGS) entry which is preliminary data.</text>
</comment>
<keyword evidence="1" id="KW-0472">Membrane</keyword>
<gene>
    <name evidence="2" type="ORF">VXJ25_03240</name>
</gene>
<feature type="transmembrane region" description="Helical" evidence="1">
    <location>
        <begin position="496"/>
        <end position="513"/>
    </location>
</feature>
<feature type="transmembrane region" description="Helical" evidence="1">
    <location>
        <begin position="426"/>
        <end position="451"/>
    </location>
</feature>
<keyword evidence="1" id="KW-1133">Transmembrane helix</keyword>
<evidence type="ECO:0000256" key="1">
    <source>
        <dbReference type="SAM" id="Phobius"/>
    </source>
</evidence>
<evidence type="ECO:0000313" key="2">
    <source>
        <dbReference type="EMBL" id="MEE6147016.1"/>
    </source>
</evidence>
<organism evidence="2 3">
    <name type="scientific">Olsenella absiana</name>
    <dbReference type="NCBI Taxonomy" id="3115222"/>
    <lineage>
        <taxon>Bacteria</taxon>
        <taxon>Bacillati</taxon>
        <taxon>Actinomycetota</taxon>
        <taxon>Coriobacteriia</taxon>
        <taxon>Coriobacteriales</taxon>
        <taxon>Atopobiaceae</taxon>
        <taxon>Olsenella</taxon>
    </lineage>
</organism>
<feature type="transmembrane region" description="Helical" evidence="1">
    <location>
        <begin position="457"/>
        <end position="484"/>
    </location>
</feature>
<feature type="transmembrane region" description="Helical" evidence="1">
    <location>
        <begin position="395"/>
        <end position="414"/>
    </location>
</feature>
<name>A0ABU7R8W0_9ACTN</name>
<keyword evidence="3" id="KW-1185">Reference proteome</keyword>
<dbReference type="InterPro" id="IPR046671">
    <property type="entry name" value="DUF6541"/>
</dbReference>
<keyword evidence="1" id="KW-0812">Transmembrane</keyword>
<dbReference type="Pfam" id="PF20176">
    <property type="entry name" value="DUF6541"/>
    <property type="match status" value="1"/>
</dbReference>
<protein>
    <submittedName>
        <fullName evidence="2">DUF6541 family protein</fullName>
    </submittedName>
</protein>
<feature type="transmembrane region" description="Helical" evidence="1">
    <location>
        <begin position="336"/>
        <end position="355"/>
    </location>
</feature>
<feature type="transmembrane region" description="Helical" evidence="1">
    <location>
        <begin position="204"/>
        <end position="223"/>
    </location>
</feature>
<feature type="transmembrane region" description="Helical" evidence="1">
    <location>
        <begin position="257"/>
        <end position="276"/>
    </location>
</feature>